<proteinExistence type="predicted"/>
<evidence type="ECO:0008006" key="3">
    <source>
        <dbReference type="Google" id="ProtNLM"/>
    </source>
</evidence>
<dbReference type="Proteomes" id="UP001500683">
    <property type="component" value="Unassembled WGS sequence"/>
</dbReference>
<organism evidence="1 2">
    <name type="scientific">Actinomadura miaoliensis</name>
    <dbReference type="NCBI Taxonomy" id="430685"/>
    <lineage>
        <taxon>Bacteria</taxon>
        <taxon>Bacillati</taxon>
        <taxon>Actinomycetota</taxon>
        <taxon>Actinomycetes</taxon>
        <taxon>Streptosporangiales</taxon>
        <taxon>Thermomonosporaceae</taxon>
        <taxon>Actinomadura</taxon>
    </lineage>
</organism>
<evidence type="ECO:0000313" key="2">
    <source>
        <dbReference type="Proteomes" id="UP001500683"/>
    </source>
</evidence>
<protein>
    <recommendedName>
        <fullName evidence="3">SUKH-4 immunity protein of toxin-antitoxin system</fullName>
    </recommendedName>
</protein>
<keyword evidence="2" id="KW-1185">Reference proteome</keyword>
<dbReference type="EMBL" id="BAAAZG010000044">
    <property type="protein sequence ID" value="GAA4089283.1"/>
    <property type="molecule type" value="Genomic_DNA"/>
</dbReference>
<sequence>MVRAVSDESMLKRLRSDPAAVDLLAGVFEFDVSRTAPVEPVRLASGAKLDVIAGDGAGGSYFLCGEGGRRPVLYATSEGQAGLIAADLTAVMELIVGAPFWRDCLKFSAGGRLEEMRSAALRCEPELVEDTPDIEERQARLRATLGLGRTPVGALLTALHAAVTATAPDFVLLGPEGDEYESLCNTFRVSDNPAWR</sequence>
<name>A0ABP7WI05_9ACTN</name>
<reference evidence="2" key="1">
    <citation type="journal article" date="2019" name="Int. J. Syst. Evol. Microbiol.">
        <title>The Global Catalogue of Microorganisms (GCM) 10K type strain sequencing project: providing services to taxonomists for standard genome sequencing and annotation.</title>
        <authorList>
            <consortium name="The Broad Institute Genomics Platform"/>
            <consortium name="The Broad Institute Genome Sequencing Center for Infectious Disease"/>
            <person name="Wu L."/>
            <person name="Ma J."/>
        </authorList>
    </citation>
    <scope>NUCLEOTIDE SEQUENCE [LARGE SCALE GENOMIC DNA]</scope>
    <source>
        <strain evidence="2">JCM 16702</strain>
    </source>
</reference>
<comment type="caution">
    <text evidence="1">The sequence shown here is derived from an EMBL/GenBank/DDBJ whole genome shotgun (WGS) entry which is preliminary data.</text>
</comment>
<gene>
    <name evidence="1" type="ORF">GCM10022214_57330</name>
</gene>
<evidence type="ECO:0000313" key="1">
    <source>
        <dbReference type="EMBL" id="GAA4089283.1"/>
    </source>
</evidence>
<accession>A0ABP7WI05</accession>